<proteinExistence type="predicted"/>
<feature type="compositionally biased region" description="Acidic residues" evidence="1">
    <location>
        <begin position="551"/>
        <end position="560"/>
    </location>
</feature>
<dbReference type="InterPro" id="IPR013783">
    <property type="entry name" value="Ig-like_fold"/>
</dbReference>
<dbReference type="InterPro" id="IPR009282">
    <property type="entry name" value="DUF937"/>
</dbReference>
<feature type="compositionally biased region" description="Low complexity" evidence="1">
    <location>
        <begin position="561"/>
        <end position="574"/>
    </location>
</feature>
<dbReference type="Gene3D" id="2.60.40.10">
    <property type="entry name" value="Immunoglobulins"/>
    <property type="match status" value="2"/>
</dbReference>
<dbReference type="Pfam" id="PF06078">
    <property type="entry name" value="DUF937"/>
    <property type="match status" value="2"/>
</dbReference>
<dbReference type="RefSeq" id="WP_012692414.1">
    <property type="nucleotide sequence ID" value="NC_012526.1"/>
</dbReference>
<gene>
    <name evidence="3" type="ordered locus">Deide_04602</name>
</gene>
<feature type="compositionally biased region" description="Low complexity" evidence="1">
    <location>
        <begin position="627"/>
        <end position="641"/>
    </location>
</feature>
<feature type="compositionally biased region" description="Low complexity" evidence="1">
    <location>
        <begin position="583"/>
        <end position="596"/>
    </location>
</feature>
<organism evidence="3 4">
    <name type="scientific">Deinococcus deserti (strain DSM 17065 / CIP 109153 / LMG 22923 / VCD115)</name>
    <dbReference type="NCBI Taxonomy" id="546414"/>
    <lineage>
        <taxon>Bacteria</taxon>
        <taxon>Thermotogati</taxon>
        <taxon>Deinococcota</taxon>
        <taxon>Deinococci</taxon>
        <taxon>Deinococcales</taxon>
        <taxon>Deinococcaceae</taxon>
        <taxon>Deinococcus</taxon>
    </lineage>
</organism>
<evidence type="ECO:0000313" key="3">
    <source>
        <dbReference type="EMBL" id="ACO45291.1"/>
    </source>
</evidence>
<keyword evidence="4" id="KW-1185">Reference proteome</keyword>
<dbReference type="PaxDb" id="546414-Deide_04602"/>
<dbReference type="STRING" id="546414.Deide_04602"/>
<keyword evidence="2" id="KW-0812">Transmembrane</keyword>
<sequence length="802" mass="80960">MNVTDLMQTYFGDAETEQLGRAAGLDLLSAQRALGVGVPLTLDALADHAASPAGQTHVAEAIDNLPRFGSVQEALAEADGAANLQQAGEFLSPVLLGGQDERIAAAATASAGPAASPDGVRRLLQMTLPLLLSFLAQRGLGRTNMGLLRDLRGGVPGAATDAAPVMTARSVPQAAPAPVAGVLSASVLLDHMKAQFSGQNAERIGAAAGFGGGAQRATLTTLPVVLNALVNKGRTEAGAADLISQARSYLHLTDADGNLDLSSLDDPAETGRLEVQGRGLLTGLFGNVNEITGRLGTALGGSGTSAGRLLSLVTPLALSLLGRRAQAAGLNAERLSAVLGGLSGSSLAGLLPAGLTGLSSLLGNASAAAVAAAPASSAAPIHTAPVAASTPASHGSSTSTTSTDTVAVSRRRGFPWWLIPLLLLVLLGGYWLLQTRQGTTTRSTTDTATTTGAITTDVVVESPVAGSTIPAAPFTMRGTAPASTTVSIREGEEEVAQATADPEGRWNTDMLMPAPGEHTYSVQAGDASSEVRVNVVDAASISTRSNTDTGTETDETDTAADDSAQSDSAGQSQDGDTETQSSADTTAGTAAPITPAESQEFETTDPAGEETSDSVQPAGTGDMTVIGPATGTTLPAGGFTLRGTGAQGQEAELFEDDTSLGRVTVGEDGRWSFDVPSPSAGPHTYSLRSQDGNEIASVRLTTSAATAGAATADCTEDFSLSIADGQTVSEPFRFGGKGQGSGYDVTVRRGARVIGTRKVALDGSCGWSYESKPGPGTITYEVRPAGDATAEPVSTVNLTVGE</sequence>
<dbReference type="OrthoDB" id="53198at2"/>
<keyword evidence="2" id="KW-0472">Membrane</keyword>
<dbReference type="KEGG" id="ddr:Deide_04602"/>
<feature type="compositionally biased region" description="Acidic residues" evidence="1">
    <location>
        <begin position="599"/>
        <end position="612"/>
    </location>
</feature>
<dbReference type="eggNOG" id="COG1388">
    <property type="taxonomic scope" value="Bacteria"/>
</dbReference>
<evidence type="ECO:0008006" key="5">
    <source>
        <dbReference type="Google" id="ProtNLM"/>
    </source>
</evidence>
<dbReference type="EMBL" id="CP001114">
    <property type="protein sequence ID" value="ACO45291.1"/>
    <property type="molecule type" value="Genomic_DNA"/>
</dbReference>
<evidence type="ECO:0000256" key="2">
    <source>
        <dbReference type="SAM" id="Phobius"/>
    </source>
</evidence>
<evidence type="ECO:0000256" key="1">
    <source>
        <dbReference type="SAM" id="MobiDB-lite"/>
    </source>
</evidence>
<name>C1D039_DEIDV</name>
<feature type="region of interest" description="Disordered" evidence="1">
    <location>
        <begin position="542"/>
        <end position="643"/>
    </location>
</feature>
<dbReference type="HOGENOM" id="CLU_389196_0_0_0"/>
<keyword evidence="2" id="KW-1133">Transmembrane helix</keyword>
<dbReference type="Proteomes" id="UP000002208">
    <property type="component" value="Chromosome"/>
</dbReference>
<accession>C1D039</accession>
<evidence type="ECO:0000313" key="4">
    <source>
        <dbReference type="Proteomes" id="UP000002208"/>
    </source>
</evidence>
<protein>
    <recommendedName>
        <fullName evidence="5">DUF937 domain-containing protein</fullName>
    </recommendedName>
</protein>
<reference evidence="3 4" key="1">
    <citation type="journal article" date="2009" name="PLoS Genet.">
        <title>Alliance of proteomics and genomics to unravel the specificities of Sahara bacterium Deinococcus deserti.</title>
        <authorList>
            <person name="de Groot A."/>
            <person name="Dulermo R."/>
            <person name="Ortet P."/>
            <person name="Blanchard L."/>
            <person name="Guerin P."/>
            <person name="Fernandez B."/>
            <person name="Vacherie B."/>
            <person name="Dossat C."/>
            <person name="Jolivet E."/>
            <person name="Siguier P."/>
            <person name="Chandler M."/>
            <person name="Barakat M."/>
            <person name="Dedieu A."/>
            <person name="Barbe V."/>
            <person name="Heulin T."/>
            <person name="Sommer S."/>
            <person name="Achouak W."/>
            <person name="Armengaud J."/>
        </authorList>
    </citation>
    <scope>NUCLEOTIDE SEQUENCE [LARGE SCALE GENOMIC DNA]</scope>
    <source>
        <strain evidence="4">DSM 17065 / CIP 109153 / LMG 22923 / VCD115</strain>
    </source>
</reference>
<dbReference type="AlphaFoldDB" id="C1D039"/>
<feature type="transmembrane region" description="Helical" evidence="2">
    <location>
        <begin position="414"/>
        <end position="433"/>
    </location>
</feature>